<dbReference type="SUPFAM" id="SSF56784">
    <property type="entry name" value="HAD-like"/>
    <property type="match status" value="1"/>
</dbReference>
<evidence type="ECO:0000313" key="1">
    <source>
        <dbReference type="EMBL" id="PJA46612.1"/>
    </source>
</evidence>
<dbReference type="EMBL" id="PFWT01000009">
    <property type="protein sequence ID" value="PJA46612.1"/>
    <property type="molecule type" value="Genomic_DNA"/>
</dbReference>
<proteinExistence type="predicted"/>
<dbReference type="GO" id="GO:0005829">
    <property type="term" value="C:cytosol"/>
    <property type="evidence" value="ECO:0007669"/>
    <property type="project" value="TreeGrafter"/>
</dbReference>
<evidence type="ECO:0000313" key="2">
    <source>
        <dbReference type="Proteomes" id="UP000231263"/>
    </source>
</evidence>
<dbReference type="InterPro" id="IPR036412">
    <property type="entry name" value="HAD-like_sf"/>
</dbReference>
<dbReference type="PANTHER" id="PTHR43434:SF1">
    <property type="entry name" value="PHOSPHOGLYCOLATE PHOSPHATASE"/>
    <property type="match status" value="1"/>
</dbReference>
<sequence length="207" mass="23925">MKHLLFDFDGVIVDSFQIAFETTNLFLTNKMSENEYRARFNGNIYDTKEIDVLMHQNQEDNILDENDPFFKKYVPLLLEIEPVKGIKEVLAELVKMHQMSIISSTISEPITRYLKKYDLDYFESVYGGDIDKNKRRKIMAYLEKYNITPNEVLFITDTLGDIEEAKSTGVQAIAVNWGYQAEPTLKLGAPVCVVHKVKELLTVIKKM</sequence>
<dbReference type="SFLD" id="SFLDG01129">
    <property type="entry name" value="C1.5:_HAD__Beta-PGM__Phosphata"/>
    <property type="match status" value="1"/>
</dbReference>
<accession>A0A2M7XFH6</accession>
<dbReference type="InterPro" id="IPR023198">
    <property type="entry name" value="PGP-like_dom2"/>
</dbReference>
<dbReference type="InterPro" id="IPR041492">
    <property type="entry name" value="HAD_2"/>
</dbReference>
<dbReference type="Pfam" id="PF13419">
    <property type="entry name" value="HAD_2"/>
    <property type="match status" value="1"/>
</dbReference>
<dbReference type="Gene3D" id="1.10.150.240">
    <property type="entry name" value="Putative phosphatase, domain 2"/>
    <property type="match status" value="1"/>
</dbReference>
<dbReference type="PANTHER" id="PTHR43434">
    <property type="entry name" value="PHOSPHOGLYCOLATE PHOSPHATASE"/>
    <property type="match status" value="1"/>
</dbReference>
<protein>
    <recommendedName>
        <fullName evidence="3">Carotenoid oxygenase</fullName>
    </recommendedName>
</protein>
<organism evidence="1 2">
    <name type="scientific">Candidatus Uhrbacteria bacterium CG_4_9_14_3_um_filter_41_35</name>
    <dbReference type="NCBI Taxonomy" id="1975034"/>
    <lineage>
        <taxon>Bacteria</taxon>
        <taxon>Candidatus Uhriibacteriota</taxon>
    </lineage>
</organism>
<reference evidence="2" key="1">
    <citation type="submission" date="2017-09" db="EMBL/GenBank/DDBJ databases">
        <title>Depth-based differentiation of microbial function through sediment-hosted aquifers and enrichment of novel symbionts in the deep terrestrial subsurface.</title>
        <authorList>
            <person name="Probst A.J."/>
            <person name="Ladd B."/>
            <person name="Jarett J.K."/>
            <person name="Geller-Mcgrath D.E."/>
            <person name="Sieber C.M.K."/>
            <person name="Emerson J.B."/>
            <person name="Anantharaman K."/>
            <person name="Thomas B.C."/>
            <person name="Malmstrom R."/>
            <person name="Stieglmeier M."/>
            <person name="Klingl A."/>
            <person name="Woyke T."/>
            <person name="Ryan C.M."/>
            <person name="Banfield J.F."/>
        </authorList>
    </citation>
    <scope>NUCLEOTIDE SEQUENCE [LARGE SCALE GENOMIC DNA]</scope>
</reference>
<dbReference type="InterPro" id="IPR006439">
    <property type="entry name" value="HAD-SF_hydro_IA"/>
</dbReference>
<dbReference type="NCBIfam" id="TIGR01549">
    <property type="entry name" value="HAD-SF-IA-v1"/>
    <property type="match status" value="1"/>
</dbReference>
<gene>
    <name evidence="1" type="ORF">CO173_02480</name>
</gene>
<dbReference type="GO" id="GO:0008967">
    <property type="term" value="F:phosphoglycolate phosphatase activity"/>
    <property type="evidence" value="ECO:0007669"/>
    <property type="project" value="TreeGrafter"/>
</dbReference>
<dbReference type="InterPro" id="IPR023214">
    <property type="entry name" value="HAD_sf"/>
</dbReference>
<dbReference type="SFLD" id="SFLDS00003">
    <property type="entry name" value="Haloacid_Dehalogenase"/>
    <property type="match status" value="1"/>
</dbReference>
<dbReference type="Gene3D" id="3.40.50.1000">
    <property type="entry name" value="HAD superfamily/HAD-like"/>
    <property type="match status" value="1"/>
</dbReference>
<dbReference type="AlphaFoldDB" id="A0A2M7XFH6"/>
<dbReference type="Proteomes" id="UP000231263">
    <property type="component" value="Unassembled WGS sequence"/>
</dbReference>
<name>A0A2M7XFH6_9BACT</name>
<dbReference type="InterPro" id="IPR050155">
    <property type="entry name" value="HAD-like_hydrolase_sf"/>
</dbReference>
<dbReference type="GO" id="GO:0006281">
    <property type="term" value="P:DNA repair"/>
    <property type="evidence" value="ECO:0007669"/>
    <property type="project" value="TreeGrafter"/>
</dbReference>
<comment type="caution">
    <text evidence="1">The sequence shown here is derived from an EMBL/GenBank/DDBJ whole genome shotgun (WGS) entry which is preliminary data.</text>
</comment>
<evidence type="ECO:0008006" key="3">
    <source>
        <dbReference type="Google" id="ProtNLM"/>
    </source>
</evidence>